<dbReference type="SUPFAM" id="SSF52172">
    <property type="entry name" value="CheY-like"/>
    <property type="match status" value="1"/>
</dbReference>
<dbReference type="PROSITE" id="PS50930">
    <property type="entry name" value="HTH_LYTTR"/>
    <property type="match status" value="1"/>
</dbReference>
<feature type="modified residue" description="4-aspartylphosphate" evidence="1">
    <location>
        <position position="56"/>
    </location>
</feature>
<dbReference type="SMART" id="SM00850">
    <property type="entry name" value="LytTR"/>
    <property type="match status" value="1"/>
</dbReference>
<evidence type="ECO:0000313" key="4">
    <source>
        <dbReference type="EMBL" id="ADY53440.1"/>
    </source>
</evidence>
<dbReference type="Gene3D" id="2.40.50.1020">
    <property type="entry name" value="LytTr DNA-binding domain"/>
    <property type="match status" value="1"/>
</dbReference>
<dbReference type="HOGENOM" id="CLU_000445_14_1_10"/>
<dbReference type="PROSITE" id="PS50110">
    <property type="entry name" value="RESPONSE_REGULATORY"/>
    <property type="match status" value="1"/>
</dbReference>
<dbReference type="KEGG" id="psn:Pedsa_2901"/>
<organism evidence="4 5">
    <name type="scientific">Pseudopedobacter saltans (strain ATCC 51119 / DSM 12145 / JCM 21818 / CCUG 39354 / LMG 10337 / NBRC 100064 / NCIMB 13643)</name>
    <name type="common">Pedobacter saltans</name>
    <dbReference type="NCBI Taxonomy" id="762903"/>
    <lineage>
        <taxon>Bacteria</taxon>
        <taxon>Pseudomonadati</taxon>
        <taxon>Bacteroidota</taxon>
        <taxon>Sphingobacteriia</taxon>
        <taxon>Sphingobacteriales</taxon>
        <taxon>Sphingobacteriaceae</taxon>
        <taxon>Pseudopedobacter</taxon>
    </lineage>
</organism>
<protein>
    <submittedName>
        <fullName evidence="4">Two component transcriptional regulator, LytTR family</fullName>
    </submittedName>
</protein>
<dbReference type="InterPro" id="IPR007492">
    <property type="entry name" value="LytTR_DNA-bd_dom"/>
</dbReference>
<reference evidence="5" key="2">
    <citation type="submission" date="2011-02" db="EMBL/GenBank/DDBJ databases">
        <title>The complete genome of Pedobacter saltans DSM 12145.</title>
        <authorList>
            <consortium name="US DOE Joint Genome Institute (JGI-PGF)"/>
            <person name="Lucas S."/>
            <person name="Copeland A."/>
            <person name="Lapidus A."/>
            <person name="Bruce D."/>
            <person name="Goodwin L."/>
            <person name="Pitluck S."/>
            <person name="Kyrpides N."/>
            <person name="Mavromatis K."/>
            <person name="Pagani I."/>
            <person name="Ivanova N."/>
            <person name="Ovchinnikova G."/>
            <person name="Lu M."/>
            <person name="Detter J.C."/>
            <person name="Han C."/>
            <person name="Land M."/>
            <person name="Hauser L."/>
            <person name="Markowitz V."/>
            <person name="Cheng J.-F."/>
            <person name="Hugenholtz P."/>
            <person name="Woyke T."/>
            <person name="Wu D."/>
            <person name="Tindall B."/>
            <person name="Pomrenke H.G."/>
            <person name="Brambilla E."/>
            <person name="Klenk H.-P."/>
            <person name="Eisen J.A."/>
        </authorList>
    </citation>
    <scope>NUCLEOTIDE SEQUENCE [LARGE SCALE GENOMIC DNA]</scope>
    <source>
        <strain evidence="5">ATCC 51119 / DSM 12145 / JCM 21818 / LMG 10337 / NBRC 100064 / NCIMB 13643</strain>
    </source>
</reference>
<evidence type="ECO:0000259" key="2">
    <source>
        <dbReference type="PROSITE" id="PS50110"/>
    </source>
</evidence>
<dbReference type="Proteomes" id="UP000000310">
    <property type="component" value="Chromosome"/>
</dbReference>
<dbReference type="RefSeq" id="WP_013633925.1">
    <property type="nucleotide sequence ID" value="NC_015177.1"/>
</dbReference>
<dbReference type="SMART" id="SM00448">
    <property type="entry name" value="REC"/>
    <property type="match status" value="1"/>
</dbReference>
<dbReference type="GO" id="GO:0000156">
    <property type="term" value="F:phosphorelay response regulator activity"/>
    <property type="evidence" value="ECO:0007669"/>
    <property type="project" value="InterPro"/>
</dbReference>
<dbReference type="STRING" id="762903.Pedsa_2901"/>
<dbReference type="GO" id="GO:0003677">
    <property type="term" value="F:DNA binding"/>
    <property type="evidence" value="ECO:0007669"/>
    <property type="project" value="InterPro"/>
</dbReference>
<gene>
    <name evidence="4" type="ordered locus">Pedsa_2901</name>
</gene>
<reference evidence="4 5" key="1">
    <citation type="journal article" date="2011" name="Stand. Genomic Sci.">
        <title>Complete genome sequence of the gliding, heparinolytic Pedobacter saltans type strain (113).</title>
        <authorList>
            <person name="Liolios K."/>
            <person name="Sikorski J."/>
            <person name="Lu M."/>
            <person name="Nolan M."/>
            <person name="Lapidus A."/>
            <person name="Lucas S."/>
            <person name="Hammon N."/>
            <person name="Deshpande S."/>
            <person name="Cheng J.F."/>
            <person name="Tapia R."/>
            <person name="Han C."/>
            <person name="Goodwin L."/>
            <person name="Pitluck S."/>
            <person name="Huntemann M."/>
            <person name="Ivanova N."/>
            <person name="Pagani I."/>
            <person name="Mavromatis K."/>
            <person name="Ovchinikova G."/>
            <person name="Pati A."/>
            <person name="Chen A."/>
            <person name="Palaniappan K."/>
            <person name="Land M."/>
            <person name="Hauser L."/>
            <person name="Brambilla E.M."/>
            <person name="Kotsyurbenko O."/>
            <person name="Rohde M."/>
            <person name="Tindall B.J."/>
            <person name="Abt B."/>
            <person name="Goker M."/>
            <person name="Detter J.C."/>
            <person name="Woyke T."/>
            <person name="Bristow J."/>
            <person name="Eisen J.A."/>
            <person name="Markowitz V."/>
            <person name="Hugenholtz P."/>
            <person name="Klenk H.P."/>
            <person name="Kyrpides N.C."/>
        </authorList>
    </citation>
    <scope>NUCLEOTIDE SEQUENCE [LARGE SCALE GENOMIC DNA]</scope>
    <source>
        <strain evidence="5">ATCC 51119 / DSM 12145 / JCM 21818 / LMG 10337 / NBRC 100064 / NCIMB 13643</strain>
    </source>
</reference>
<sequence length="253" mass="29037">MTNIRCIVVDDEPLAIDILNDYISKIPFLELIKSFRNPIEALQAVQNDEADLVFLDVQMPELTGIQFLKIANNKCKVILTTAYPEYALEGYELNVVDYLLKPIAFDRFYKAAEKAKALLSLSQTNGNAPLPSATNSAEQTTPKPAIGNDFIFVKTEHKIQKIYLNDILYIEGLKDYISIFTKTERIITLQSMKKMEETLPSYHFVRVHKSYIIALDKIESIERSRIFITDKIIPVGDTYRDEFFKIIENKNIT</sequence>
<dbReference type="eggNOG" id="COG3279">
    <property type="taxonomic scope" value="Bacteria"/>
</dbReference>
<dbReference type="PANTHER" id="PTHR37299:SF1">
    <property type="entry name" value="STAGE 0 SPORULATION PROTEIN A HOMOLOG"/>
    <property type="match status" value="1"/>
</dbReference>
<dbReference type="EMBL" id="CP002545">
    <property type="protein sequence ID" value="ADY53440.1"/>
    <property type="molecule type" value="Genomic_DNA"/>
</dbReference>
<dbReference type="InterPro" id="IPR001789">
    <property type="entry name" value="Sig_transdc_resp-reg_receiver"/>
</dbReference>
<dbReference type="PANTHER" id="PTHR37299">
    <property type="entry name" value="TRANSCRIPTIONAL REGULATOR-RELATED"/>
    <property type="match status" value="1"/>
</dbReference>
<evidence type="ECO:0000256" key="1">
    <source>
        <dbReference type="PROSITE-ProRule" id="PRU00169"/>
    </source>
</evidence>
<keyword evidence="1" id="KW-0597">Phosphoprotein</keyword>
<feature type="domain" description="Response regulatory" evidence="2">
    <location>
        <begin position="5"/>
        <end position="116"/>
    </location>
</feature>
<accession>F0S8V3</accession>
<dbReference type="AlphaFoldDB" id="F0S8V3"/>
<keyword evidence="5" id="KW-1185">Reference proteome</keyword>
<proteinExistence type="predicted"/>
<evidence type="ECO:0000313" key="5">
    <source>
        <dbReference type="Proteomes" id="UP000000310"/>
    </source>
</evidence>
<dbReference type="Gene3D" id="3.40.50.2300">
    <property type="match status" value="1"/>
</dbReference>
<feature type="domain" description="HTH LytTR-type" evidence="3">
    <location>
        <begin position="151"/>
        <end position="223"/>
    </location>
</feature>
<dbReference type="OrthoDB" id="9787344at2"/>
<evidence type="ECO:0000259" key="3">
    <source>
        <dbReference type="PROSITE" id="PS50930"/>
    </source>
</evidence>
<name>F0S8V3_PSESL</name>
<dbReference type="InterPro" id="IPR046947">
    <property type="entry name" value="LytR-like"/>
</dbReference>
<dbReference type="Pfam" id="PF00072">
    <property type="entry name" value="Response_reg"/>
    <property type="match status" value="1"/>
</dbReference>
<dbReference type="Pfam" id="PF04397">
    <property type="entry name" value="LytTR"/>
    <property type="match status" value="1"/>
</dbReference>
<dbReference type="InterPro" id="IPR011006">
    <property type="entry name" value="CheY-like_superfamily"/>
</dbReference>